<name>A0A381NWK5_9ZZZZ</name>
<protein>
    <recommendedName>
        <fullName evidence="9">Rieske domain-containing protein</fullName>
    </recommendedName>
</protein>
<dbReference type="EMBL" id="UINC01000630">
    <property type="protein sequence ID" value="SUZ58599.1"/>
    <property type="molecule type" value="Genomic_DNA"/>
</dbReference>
<dbReference type="InterPro" id="IPR015879">
    <property type="entry name" value="Ring_hydroxy_dOase_asu_C_dom"/>
</dbReference>
<organism evidence="10">
    <name type="scientific">marine metagenome</name>
    <dbReference type="NCBI Taxonomy" id="408172"/>
    <lineage>
        <taxon>unclassified sequences</taxon>
        <taxon>metagenomes</taxon>
        <taxon>ecological metagenomes</taxon>
    </lineage>
</organism>
<accession>A0A381NWK5</accession>
<dbReference type="PROSITE" id="PS51296">
    <property type="entry name" value="RIESKE"/>
    <property type="match status" value="1"/>
</dbReference>
<dbReference type="CDD" id="cd00680">
    <property type="entry name" value="RHO_alpha_C"/>
    <property type="match status" value="1"/>
</dbReference>
<keyword evidence="5" id="KW-0408">Iron</keyword>
<dbReference type="PROSITE" id="PS00570">
    <property type="entry name" value="RING_HYDROXYL_ALPHA"/>
    <property type="match status" value="1"/>
</dbReference>
<feature type="region of interest" description="Disordered" evidence="8">
    <location>
        <begin position="255"/>
        <end position="289"/>
    </location>
</feature>
<keyword evidence="7" id="KW-0520">NAD</keyword>
<comment type="cofactor">
    <cofactor evidence="1">
        <name>Fe cation</name>
        <dbReference type="ChEBI" id="CHEBI:24875"/>
    </cofactor>
</comment>
<evidence type="ECO:0000256" key="2">
    <source>
        <dbReference type="ARBA" id="ARBA00022714"/>
    </source>
</evidence>
<dbReference type="SUPFAM" id="SSF50022">
    <property type="entry name" value="ISP domain"/>
    <property type="match status" value="1"/>
</dbReference>
<dbReference type="InterPro" id="IPR001663">
    <property type="entry name" value="Rng_hydr_dOase-A"/>
</dbReference>
<gene>
    <name evidence="10" type="ORF">METZ01_LOCUS11453</name>
</gene>
<dbReference type="GO" id="GO:0005506">
    <property type="term" value="F:iron ion binding"/>
    <property type="evidence" value="ECO:0007669"/>
    <property type="project" value="InterPro"/>
</dbReference>
<dbReference type="InterPro" id="IPR017941">
    <property type="entry name" value="Rieske_2Fe-2S"/>
</dbReference>
<evidence type="ECO:0000256" key="7">
    <source>
        <dbReference type="ARBA" id="ARBA00023027"/>
    </source>
</evidence>
<evidence type="ECO:0000259" key="9">
    <source>
        <dbReference type="PROSITE" id="PS51296"/>
    </source>
</evidence>
<evidence type="ECO:0000256" key="8">
    <source>
        <dbReference type="SAM" id="MobiDB-lite"/>
    </source>
</evidence>
<evidence type="ECO:0000256" key="3">
    <source>
        <dbReference type="ARBA" id="ARBA00022723"/>
    </source>
</evidence>
<dbReference type="Pfam" id="PF00848">
    <property type="entry name" value="Ring_hydroxyl_A"/>
    <property type="match status" value="1"/>
</dbReference>
<dbReference type="SUPFAM" id="SSF55961">
    <property type="entry name" value="Bet v1-like"/>
    <property type="match status" value="1"/>
</dbReference>
<evidence type="ECO:0000256" key="4">
    <source>
        <dbReference type="ARBA" id="ARBA00023002"/>
    </source>
</evidence>
<reference evidence="10" key="1">
    <citation type="submission" date="2018-05" db="EMBL/GenBank/DDBJ databases">
        <authorList>
            <person name="Lanie J.A."/>
            <person name="Ng W.-L."/>
            <person name="Kazmierczak K.M."/>
            <person name="Andrzejewski T.M."/>
            <person name="Davidsen T.M."/>
            <person name="Wayne K.J."/>
            <person name="Tettelin H."/>
            <person name="Glass J.I."/>
            <person name="Rusch D."/>
            <person name="Podicherti R."/>
            <person name="Tsui H.-C.T."/>
            <person name="Winkler M.E."/>
        </authorList>
    </citation>
    <scope>NUCLEOTIDE SEQUENCE</scope>
</reference>
<dbReference type="InterPro" id="IPR036922">
    <property type="entry name" value="Rieske_2Fe-2S_sf"/>
</dbReference>
<evidence type="ECO:0000256" key="1">
    <source>
        <dbReference type="ARBA" id="ARBA00001962"/>
    </source>
</evidence>
<dbReference type="AlphaFoldDB" id="A0A381NWK5"/>
<evidence type="ECO:0000256" key="6">
    <source>
        <dbReference type="ARBA" id="ARBA00023014"/>
    </source>
</evidence>
<dbReference type="CDD" id="cd03469">
    <property type="entry name" value="Rieske_RO_Alpha_N"/>
    <property type="match status" value="1"/>
</dbReference>
<keyword evidence="2" id="KW-0001">2Fe-2S</keyword>
<keyword evidence="4" id="KW-0560">Oxidoreductase</keyword>
<keyword evidence="3" id="KW-0479">Metal-binding</keyword>
<dbReference type="PANTHER" id="PTHR43756:SF5">
    <property type="entry name" value="CHOLINE MONOOXYGENASE, CHLOROPLASTIC"/>
    <property type="match status" value="1"/>
</dbReference>
<dbReference type="InterPro" id="IPR015881">
    <property type="entry name" value="ARHD_Rieske_2Fe_2S"/>
</dbReference>
<keyword evidence="6" id="KW-0411">Iron-sulfur</keyword>
<dbReference type="PRINTS" id="PR00090">
    <property type="entry name" value="RNGDIOXGNASE"/>
</dbReference>
<dbReference type="GO" id="GO:0016491">
    <property type="term" value="F:oxidoreductase activity"/>
    <property type="evidence" value="ECO:0007669"/>
    <property type="project" value="UniProtKB-KW"/>
</dbReference>
<sequence length="433" mass="49704">MGISTEKIEKEILKRSLEEFNRTNSPPRGFEDLPEIPAERYINAEFNDLEKEAIWNKCWLYAAHTDQLKSPGDYILWKDAGVPIIIVRSEDDEIRAFYNTCRHRGSSVVRENSGNTTRFVCQYHSWAYDLSGKLDFVPDSRDWKSLDKSCKNLIPVRCELWGNLIFINQNIEAMALKENLGVVDKILGQFQLEKIRYVGKRSWEVNSNWKVCQDAFMEVYHLNTVHPDTVSQLLDHKGAVMVLLLNGHSIMTTPNRSKLSADGLKVDESGGSDASNAYGSGDSQGKSGTPLEIETVTELARNNNLSFNFFPNIVTPLNPSGFPFLQFWPVTLNTCRMDVHWFSPNWGEGELPNKKAWKERMDLFDEILLEDTLNIPWIQKSLESPGFKGVPLNYQERRIYYTHQEIDKVIGDKSIPEKCKVEPVLDKFVENWS</sequence>
<dbReference type="PANTHER" id="PTHR43756">
    <property type="entry name" value="CHOLINE MONOOXYGENASE, CHLOROPLASTIC"/>
    <property type="match status" value="1"/>
</dbReference>
<feature type="domain" description="Rieske" evidence="9">
    <location>
        <begin position="59"/>
        <end position="167"/>
    </location>
</feature>
<dbReference type="Pfam" id="PF00355">
    <property type="entry name" value="Rieske"/>
    <property type="match status" value="1"/>
</dbReference>
<dbReference type="GO" id="GO:0051537">
    <property type="term" value="F:2 iron, 2 sulfur cluster binding"/>
    <property type="evidence" value="ECO:0007669"/>
    <property type="project" value="UniProtKB-KW"/>
</dbReference>
<evidence type="ECO:0000256" key="5">
    <source>
        <dbReference type="ARBA" id="ARBA00023004"/>
    </source>
</evidence>
<dbReference type="Gene3D" id="3.90.380.10">
    <property type="entry name" value="Naphthalene 1,2-dioxygenase Alpha Subunit, Chain A, domain 1"/>
    <property type="match status" value="1"/>
</dbReference>
<dbReference type="Gene3D" id="2.102.10.10">
    <property type="entry name" value="Rieske [2Fe-2S] iron-sulphur domain"/>
    <property type="match status" value="1"/>
</dbReference>
<proteinExistence type="predicted"/>
<feature type="compositionally biased region" description="Polar residues" evidence="8">
    <location>
        <begin position="272"/>
        <end position="287"/>
    </location>
</feature>
<evidence type="ECO:0000313" key="10">
    <source>
        <dbReference type="EMBL" id="SUZ58599.1"/>
    </source>
</evidence>